<keyword evidence="13" id="KW-0969">Cilium</keyword>
<keyword evidence="6" id="KW-0812">Transmembrane</keyword>
<evidence type="ECO:0000256" key="5">
    <source>
        <dbReference type="ARBA" id="ARBA00022500"/>
    </source>
</evidence>
<evidence type="ECO:0000256" key="1">
    <source>
        <dbReference type="ARBA" id="ARBA00002254"/>
    </source>
</evidence>
<evidence type="ECO:0000256" key="11">
    <source>
        <dbReference type="SAM" id="MobiDB-lite"/>
    </source>
</evidence>
<evidence type="ECO:0000256" key="9">
    <source>
        <dbReference type="ARBA" id="ARBA00023136"/>
    </source>
</evidence>
<keyword evidence="4" id="KW-1003">Cell membrane</keyword>
<evidence type="ECO:0000256" key="10">
    <source>
        <dbReference type="RuleBase" id="RU364125"/>
    </source>
</evidence>
<accession>Q2CGI1</accession>
<evidence type="ECO:0000256" key="2">
    <source>
        <dbReference type="ARBA" id="ARBA00004162"/>
    </source>
</evidence>
<dbReference type="Pfam" id="PF03748">
    <property type="entry name" value="FliL"/>
    <property type="match status" value="1"/>
</dbReference>
<dbReference type="HOGENOM" id="CLU_1389071_0_0_5"/>
<keyword evidence="14" id="KW-1185">Reference proteome</keyword>
<keyword evidence="5 10" id="KW-0145">Chemotaxis</keyword>
<keyword evidence="13" id="KW-0282">Flagellum</keyword>
<feature type="region of interest" description="Disordered" evidence="11">
    <location>
        <begin position="29"/>
        <end position="62"/>
    </location>
</feature>
<sequence length="169" mass="17402">MAALCCAALAGGLVAGAGLDGLRALASGDAPPADEAADHGAEPADDGHGTQDGYGGTGTGTGAEQALHHLDEMIVNVTSASASGRLTTRFLKVNVAIVYDPAAPGADELEARTLFLRDTFQDYLRQLSETELEGSLGLHRLKAELLRRARAVVGGDAPQEILVSDLIIQ</sequence>
<proteinExistence type="inferred from homology"/>
<feature type="signal peptide" evidence="12">
    <location>
        <begin position="1"/>
        <end position="17"/>
    </location>
</feature>
<keyword evidence="9 10" id="KW-0472">Membrane</keyword>
<keyword evidence="13" id="KW-0966">Cell projection</keyword>
<dbReference type="STRING" id="314256.OG2516_06726"/>
<dbReference type="GO" id="GO:0005886">
    <property type="term" value="C:plasma membrane"/>
    <property type="evidence" value="ECO:0007669"/>
    <property type="project" value="UniProtKB-SubCell"/>
</dbReference>
<evidence type="ECO:0000256" key="3">
    <source>
        <dbReference type="ARBA" id="ARBA00008281"/>
    </source>
</evidence>
<dbReference type="GO" id="GO:0006935">
    <property type="term" value="P:chemotaxis"/>
    <property type="evidence" value="ECO:0007669"/>
    <property type="project" value="UniProtKB-KW"/>
</dbReference>
<dbReference type="AlphaFoldDB" id="Q2CGI1"/>
<evidence type="ECO:0000313" key="14">
    <source>
        <dbReference type="Proteomes" id="UP000003635"/>
    </source>
</evidence>
<comment type="function">
    <text evidence="1 10">Controls the rotational direction of flagella during chemotaxis.</text>
</comment>
<evidence type="ECO:0000256" key="4">
    <source>
        <dbReference type="ARBA" id="ARBA00022475"/>
    </source>
</evidence>
<gene>
    <name evidence="13" type="ORF">OG2516_06726</name>
</gene>
<evidence type="ECO:0000313" key="13">
    <source>
        <dbReference type="EMBL" id="EAR51737.1"/>
    </source>
</evidence>
<keyword evidence="12" id="KW-0732">Signal</keyword>
<dbReference type="eggNOG" id="COG1580">
    <property type="taxonomic scope" value="Bacteria"/>
</dbReference>
<dbReference type="GO" id="GO:0071973">
    <property type="term" value="P:bacterial-type flagellum-dependent cell motility"/>
    <property type="evidence" value="ECO:0007669"/>
    <property type="project" value="InterPro"/>
</dbReference>
<organism evidence="13 14">
    <name type="scientific">Oceanicola granulosus (strain ATCC BAA-861 / DSM 15982 / KCTC 12143 / HTCC2516)</name>
    <dbReference type="NCBI Taxonomy" id="314256"/>
    <lineage>
        <taxon>Bacteria</taxon>
        <taxon>Pseudomonadati</taxon>
        <taxon>Pseudomonadota</taxon>
        <taxon>Alphaproteobacteria</taxon>
        <taxon>Rhodobacterales</taxon>
        <taxon>Roseobacteraceae</taxon>
        <taxon>Oceanicola</taxon>
    </lineage>
</organism>
<keyword evidence="7 10" id="KW-0283">Flagellar rotation</keyword>
<dbReference type="GO" id="GO:0009425">
    <property type="term" value="C:bacterial-type flagellum basal body"/>
    <property type="evidence" value="ECO:0007669"/>
    <property type="project" value="InterPro"/>
</dbReference>
<feature type="compositionally biased region" description="Gly residues" evidence="11">
    <location>
        <begin position="50"/>
        <end position="61"/>
    </location>
</feature>
<evidence type="ECO:0000256" key="8">
    <source>
        <dbReference type="ARBA" id="ARBA00022989"/>
    </source>
</evidence>
<comment type="similarity">
    <text evidence="3 10">Belongs to the FliL family.</text>
</comment>
<feature type="compositionally biased region" description="Basic and acidic residues" evidence="11">
    <location>
        <begin position="36"/>
        <end position="49"/>
    </location>
</feature>
<dbReference type="EMBL" id="AAOT01000009">
    <property type="protein sequence ID" value="EAR51737.1"/>
    <property type="molecule type" value="Genomic_DNA"/>
</dbReference>
<name>Q2CGI1_OCEGH</name>
<feature type="chain" id="PRO_5004207278" description="Flagellar protein FliL" evidence="12">
    <location>
        <begin position="18"/>
        <end position="169"/>
    </location>
</feature>
<dbReference type="Proteomes" id="UP000003635">
    <property type="component" value="Unassembled WGS sequence"/>
</dbReference>
<evidence type="ECO:0000256" key="12">
    <source>
        <dbReference type="SAM" id="SignalP"/>
    </source>
</evidence>
<comment type="caution">
    <text evidence="13">The sequence shown here is derived from an EMBL/GenBank/DDBJ whole genome shotgun (WGS) entry which is preliminary data.</text>
</comment>
<evidence type="ECO:0000256" key="6">
    <source>
        <dbReference type="ARBA" id="ARBA00022692"/>
    </source>
</evidence>
<comment type="subcellular location">
    <subcellularLocation>
        <location evidence="10">Cell inner membrane</location>
    </subcellularLocation>
    <subcellularLocation>
        <location evidence="2">Cell membrane</location>
        <topology evidence="2">Single-pass membrane protein</topology>
    </subcellularLocation>
</comment>
<keyword evidence="8" id="KW-1133">Transmembrane helix</keyword>
<keyword evidence="10" id="KW-0997">Cell inner membrane</keyword>
<protein>
    <recommendedName>
        <fullName evidence="10">Flagellar protein FliL</fullName>
    </recommendedName>
</protein>
<dbReference type="InterPro" id="IPR005503">
    <property type="entry name" value="FliL"/>
</dbReference>
<evidence type="ECO:0000256" key="7">
    <source>
        <dbReference type="ARBA" id="ARBA00022779"/>
    </source>
</evidence>
<reference evidence="13 14" key="1">
    <citation type="journal article" date="2010" name="J. Bacteriol.">
        <title>Genome sequences of Oceanicola granulosus HTCC2516(T) and Oceanicola batsensis HTCC2597(TDelta).</title>
        <authorList>
            <person name="Thrash J.C."/>
            <person name="Cho J.C."/>
            <person name="Vergin K.L."/>
            <person name="Giovannoni S.J."/>
        </authorList>
    </citation>
    <scope>NUCLEOTIDE SEQUENCE [LARGE SCALE GENOMIC DNA]</scope>
    <source>
        <strain evidence="14">ATCC BAA-861 / DSM 15982 / KCTC 12143 / HTCC2516</strain>
    </source>
</reference>